<protein>
    <submittedName>
        <fullName evidence="1">Uncharacterized protein</fullName>
    </submittedName>
</protein>
<sequence length="464" mass="53240">MVEAAADHCTIDPKEFKKLINDAEKLLFPDSKKYSKLSTLVRMFKLKASIGLSDKAFTEMLTMFGDMLPDCNELPPSFYVANKTMAALGMGHEKIHACPNDCILYRKEFQALNSCPTCNTSRWKFKKNTTKPRVGVPAKYDDERISDGQLRHPTNSPSWKLVDCKWPDFAAETRNLRLALSADGINPHSSLSSRYSCWPIIMVIYNLPPWLCFKRKFIMLSLLISGSKQAGNDFDVYLAPLIDDLKILWEVGVEVYDAYRKQQFKLRAILLWTINNLPAYANLSGSVTKGYYACPICCERTNSQRLRRVKKNIYAGHMKFLPRYHPYRRQKKAFNGEQENGNAPKPLREEKSIRSFAFLIEIIRYEKAIKIAYEKELFGEEVDFHLQKIDMGYICELKEVSLTCIVVYMSYLYDVMKVPNMHGSFLFVNPYIISAKNKSGDNANATLLARRLKDAKPSELVNSL</sequence>
<gene>
    <name evidence="1" type="ORF">Vadar_005227</name>
</gene>
<name>A0ACB7XXJ0_9ERIC</name>
<dbReference type="EMBL" id="CM037155">
    <property type="protein sequence ID" value="KAH7845722.1"/>
    <property type="molecule type" value="Genomic_DNA"/>
</dbReference>
<keyword evidence="2" id="KW-1185">Reference proteome</keyword>
<accession>A0ACB7XXJ0</accession>
<evidence type="ECO:0000313" key="2">
    <source>
        <dbReference type="Proteomes" id="UP000828048"/>
    </source>
</evidence>
<organism evidence="1 2">
    <name type="scientific">Vaccinium darrowii</name>
    <dbReference type="NCBI Taxonomy" id="229202"/>
    <lineage>
        <taxon>Eukaryota</taxon>
        <taxon>Viridiplantae</taxon>
        <taxon>Streptophyta</taxon>
        <taxon>Embryophyta</taxon>
        <taxon>Tracheophyta</taxon>
        <taxon>Spermatophyta</taxon>
        <taxon>Magnoliopsida</taxon>
        <taxon>eudicotyledons</taxon>
        <taxon>Gunneridae</taxon>
        <taxon>Pentapetalae</taxon>
        <taxon>asterids</taxon>
        <taxon>Ericales</taxon>
        <taxon>Ericaceae</taxon>
        <taxon>Vaccinioideae</taxon>
        <taxon>Vaccinieae</taxon>
        <taxon>Vaccinium</taxon>
    </lineage>
</organism>
<proteinExistence type="predicted"/>
<reference evidence="1 2" key="1">
    <citation type="journal article" date="2021" name="Hortic Res">
        <title>High-quality reference genome and annotation aids understanding of berry development for evergreen blueberry (Vaccinium darrowii).</title>
        <authorList>
            <person name="Yu J."/>
            <person name="Hulse-Kemp A.M."/>
            <person name="Babiker E."/>
            <person name="Staton M."/>
        </authorList>
    </citation>
    <scope>NUCLEOTIDE SEQUENCE [LARGE SCALE GENOMIC DNA]</scope>
    <source>
        <strain evidence="2">cv. NJ 8807/NJ 8810</strain>
        <tissue evidence="1">Young leaf</tissue>
    </source>
</reference>
<comment type="caution">
    <text evidence="1">The sequence shown here is derived from an EMBL/GenBank/DDBJ whole genome shotgun (WGS) entry which is preliminary data.</text>
</comment>
<evidence type="ECO:0000313" key="1">
    <source>
        <dbReference type="EMBL" id="KAH7845722.1"/>
    </source>
</evidence>
<dbReference type="Proteomes" id="UP000828048">
    <property type="component" value="Chromosome 5"/>
</dbReference>